<dbReference type="NCBIfam" id="TIGR04456">
    <property type="entry name" value="LruC_dom"/>
    <property type="match status" value="1"/>
</dbReference>
<accession>A0ABM5N6B6</accession>
<sequence>MKNIIISIFTIYLLSSCLPKADEITLNPQSSDYAIEKLNVPATFDFKNSKEVKISVSILNGVDKPLKSIPFTIVTEPNGEVIFTGMTDQNGLVEVSKDLGNHIKQLSFKTDMIGIPNSLTVNIESQKATFKIGGSKPVTSMFVENETNFSNAREAFSTSSDGFEYEVMGKWNSSGVPEYLEPVNETITTEFLQDINSSLPESKPLTGTHPEYLKNDRPTTLVLNEKAEVWITFVHEGAGWQNSLGFYKFDPKAPPKTVKDVDNAKLVFPNVSFPGSGGGLVSGSKVKIGTFDKGEAIGFFLLANAFQGKDAKVGSGYYTHFSHSELNVEKNSDLRRHFVVLDDTKSNRMLVAVEDVSRESTPIGCDNDFNDAIFYVTSNPVKAIENPSIPPMDTKETDTDGDGVNDTRDEFPKDKDRAFSSYTPSKSTFGTLAYEDLWPSKGDYDFNDLVLNYQFQEITNAKNEVVDIKLKTVIKAVGASFRNGWGFELPIDPSKVKKVSGQSLLNGLISTSANGTEVGSNNAVIMVFDDAFDKIKRVGADFINTVAKQPYSQGDTMNVTVELTSPVASSTLGAAPYNPFIVVNKDRGKEVHLPNYKPTEKANTKLFGTLDDRTNPSKAIYYKNFKNLPWAIHIPVSFDYPYEKTEILKGYNYFGKWAESNGVDFPDWYLDKTGYRVPENIYKK</sequence>
<feature type="domain" description="DUF4114" evidence="2">
    <location>
        <begin position="291"/>
        <end position="379"/>
    </location>
</feature>
<dbReference type="EMBL" id="CP002961">
    <property type="protein sequence ID" value="AFK04967.1"/>
    <property type="molecule type" value="Genomic_DNA"/>
</dbReference>
<gene>
    <name evidence="4" type="ordered locus">Emtol_3841</name>
</gene>
<protein>
    <recommendedName>
        <fullName evidence="6">LruC domain-containing protein</fullName>
    </recommendedName>
</protein>
<dbReference type="InterPro" id="IPR031025">
    <property type="entry name" value="LruC_dom"/>
</dbReference>
<dbReference type="PROSITE" id="PS51257">
    <property type="entry name" value="PROKAR_LIPOPROTEIN"/>
    <property type="match status" value="1"/>
</dbReference>
<evidence type="ECO:0000259" key="2">
    <source>
        <dbReference type="Pfam" id="PF13448"/>
    </source>
</evidence>
<dbReference type="Pfam" id="PF16130">
    <property type="entry name" value="DUF4842"/>
    <property type="match status" value="1"/>
</dbReference>
<reference evidence="4 5" key="1">
    <citation type="submission" date="2011-07" db="EMBL/GenBank/DDBJ databases">
        <title>The complete genome of chromosome of Emticicia oligotrophica DSM 17448.</title>
        <authorList>
            <consortium name="US DOE Joint Genome Institute (JGI-PGF)"/>
            <person name="Lucas S."/>
            <person name="Han J."/>
            <person name="Lapidus A."/>
            <person name="Bruce D."/>
            <person name="Goodwin L."/>
            <person name="Pitluck S."/>
            <person name="Peters L."/>
            <person name="Kyrpides N."/>
            <person name="Mavromatis K."/>
            <person name="Ivanova N."/>
            <person name="Ovchinnikova G."/>
            <person name="Teshima H."/>
            <person name="Detter J.C."/>
            <person name="Tapia R."/>
            <person name="Han C."/>
            <person name="Land M."/>
            <person name="Hauser L."/>
            <person name="Markowitz V."/>
            <person name="Cheng J.-F."/>
            <person name="Hugenholtz P."/>
            <person name="Woyke T."/>
            <person name="Wu D."/>
            <person name="Tindall B."/>
            <person name="Pomrenke H."/>
            <person name="Brambilla E."/>
            <person name="Klenk H.-P."/>
            <person name="Eisen J.A."/>
        </authorList>
    </citation>
    <scope>NUCLEOTIDE SEQUENCE [LARGE SCALE GENOMIC DNA]</scope>
    <source>
        <strain evidence="4 5">DSM 17448</strain>
    </source>
</reference>
<dbReference type="InterPro" id="IPR025193">
    <property type="entry name" value="DUF4114"/>
</dbReference>
<feature type="region of interest" description="Disordered" evidence="1">
    <location>
        <begin position="385"/>
        <end position="417"/>
    </location>
</feature>
<keyword evidence="5" id="KW-1185">Reference proteome</keyword>
<evidence type="ECO:0000313" key="5">
    <source>
        <dbReference type="Proteomes" id="UP000002875"/>
    </source>
</evidence>
<dbReference type="Pfam" id="PF13448">
    <property type="entry name" value="DUF4114"/>
    <property type="match status" value="1"/>
</dbReference>
<name>A0ABM5N6B6_EMTOG</name>
<feature type="compositionally biased region" description="Basic and acidic residues" evidence="1">
    <location>
        <begin position="405"/>
        <end position="417"/>
    </location>
</feature>
<dbReference type="RefSeq" id="WP_015030655.1">
    <property type="nucleotide sequence ID" value="NC_018748.1"/>
</dbReference>
<evidence type="ECO:0000256" key="1">
    <source>
        <dbReference type="SAM" id="MobiDB-lite"/>
    </source>
</evidence>
<evidence type="ECO:0000259" key="3">
    <source>
        <dbReference type="Pfam" id="PF16130"/>
    </source>
</evidence>
<evidence type="ECO:0008006" key="6">
    <source>
        <dbReference type="Google" id="ProtNLM"/>
    </source>
</evidence>
<dbReference type="Proteomes" id="UP000002875">
    <property type="component" value="Chromosome"/>
</dbReference>
<evidence type="ECO:0000313" key="4">
    <source>
        <dbReference type="EMBL" id="AFK04967.1"/>
    </source>
</evidence>
<dbReference type="InterPro" id="IPR032295">
    <property type="entry name" value="DUF4842"/>
</dbReference>
<proteinExistence type="predicted"/>
<feature type="domain" description="DUF4842" evidence="3">
    <location>
        <begin position="463"/>
        <end position="669"/>
    </location>
</feature>
<organism evidence="4 5">
    <name type="scientific">Emticicia oligotrophica (strain DSM 17448 / CIP 109782 / MTCC 6937 / GPTSA100-15)</name>
    <dbReference type="NCBI Taxonomy" id="929562"/>
    <lineage>
        <taxon>Bacteria</taxon>
        <taxon>Pseudomonadati</taxon>
        <taxon>Bacteroidota</taxon>
        <taxon>Cytophagia</taxon>
        <taxon>Cytophagales</taxon>
        <taxon>Leadbetterellaceae</taxon>
        <taxon>Emticicia</taxon>
    </lineage>
</organism>